<organism evidence="1 2">
    <name type="scientific">Cymbomonas tetramitiformis</name>
    <dbReference type="NCBI Taxonomy" id="36881"/>
    <lineage>
        <taxon>Eukaryota</taxon>
        <taxon>Viridiplantae</taxon>
        <taxon>Chlorophyta</taxon>
        <taxon>Pyramimonadophyceae</taxon>
        <taxon>Pyramimonadales</taxon>
        <taxon>Pyramimonadaceae</taxon>
        <taxon>Cymbomonas</taxon>
    </lineage>
</organism>
<proteinExistence type="predicted"/>
<name>A0AAE0GV75_9CHLO</name>
<accession>A0AAE0GV75</accession>
<sequence>MPDMEEFSKADFIFSPKVELTAGDLELTPGVSSRHTLKLSRAYNNPGKAKALTSALYNDADSVCTYPEDGPLSFAAYLTQTDAGVVLGEAAQPPLQTVPSSIDTPDGVDQEDACIYPVSVLFAHATPLEPSSGLFADLVLAGDGDGDTV</sequence>
<evidence type="ECO:0000313" key="2">
    <source>
        <dbReference type="Proteomes" id="UP001190700"/>
    </source>
</evidence>
<keyword evidence="2" id="KW-1185">Reference proteome</keyword>
<comment type="caution">
    <text evidence="1">The sequence shown here is derived from an EMBL/GenBank/DDBJ whole genome shotgun (WGS) entry which is preliminary data.</text>
</comment>
<reference evidence="1 2" key="1">
    <citation type="journal article" date="2015" name="Genome Biol. Evol.">
        <title>Comparative Genomics of a Bacterivorous Green Alga Reveals Evolutionary Causalities and Consequences of Phago-Mixotrophic Mode of Nutrition.</title>
        <authorList>
            <person name="Burns J.A."/>
            <person name="Paasch A."/>
            <person name="Narechania A."/>
            <person name="Kim E."/>
        </authorList>
    </citation>
    <scope>NUCLEOTIDE SEQUENCE [LARGE SCALE GENOMIC DNA]</scope>
    <source>
        <strain evidence="1 2">PLY_AMNH</strain>
    </source>
</reference>
<dbReference type="EMBL" id="LGRX02001983">
    <property type="protein sequence ID" value="KAK3285054.1"/>
    <property type="molecule type" value="Genomic_DNA"/>
</dbReference>
<dbReference type="Proteomes" id="UP001190700">
    <property type="component" value="Unassembled WGS sequence"/>
</dbReference>
<dbReference type="AlphaFoldDB" id="A0AAE0GV75"/>
<protein>
    <submittedName>
        <fullName evidence="1">Uncharacterized protein</fullName>
    </submittedName>
</protein>
<gene>
    <name evidence="1" type="ORF">CYMTET_7329</name>
</gene>
<evidence type="ECO:0000313" key="1">
    <source>
        <dbReference type="EMBL" id="KAK3285054.1"/>
    </source>
</evidence>